<reference evidence="1" key="1">
    <citation type="submission" date="2014-09" db="EMBL/GenBank/DDBJ databases">
        <authorList>
            <person name="Magalhaes I.L.F."/>
            <person name="Oliveira U."/>
            <person name="Santos F.R."/>
            <person name="Vidigal T.H.D.A."/>
            <person name="Brescovit A.D."/>
            <person name="Santos A.J."/>
        </authorList>
    </citation>
    <scope>NUCLEOTIDE SEQUENCE</scope>
    <source>
        <tissue evidence="1">Shoot tissue taken approximately 20 cm above the soil surface</tissue>
    </source>
</reference>
<organism evidence="1">
    <name type="scientific">Arundo donax</name>
    <name type="common">Giant reed</name>
    <name type="synonym">Donax arundinaceus</name>
    <dbReference type="NCBI Taxonomy" id="35708"/>
    <lineage>
        <taxon>Eukaryota</taxon>
        <taxon>Viridiplantae</taxon>
        <taxon>Streptophyta</taxon>
        <taxon>Embryophyta</taxon>
        <taxon>Tracheophyta</taxon>
        <taxon>Spermatophyta</taxon>
        <taxon>Magnoliopsida</taxon>
        <taxon>Liliopsida</taxon>
        <taxon>Poales</taxon>
        <taxon>Poaceae</taxon>
        <taxon>PACMAD clade</taxon>
        <taxon>Arundinoideae</taxon>
        <taxon>Arundineae</taxon>
        <taxon>Arundo</taxon>
    </lineage>
</organism>
<reference evidence="1" key="2">
    <citation type="journal article" date="2015" name="Data Brief">
        <title>Shoot transcriptome of the giant reed, Arundo donax.</title>
        <authorList>
            <person name="Barrero R.A."/>
            <person name="Guerrero F.D."/>
            <person name="Moolhuijzen P."/>
            <person name="Goolsby J.A."/>
            <person name="Tidwell J."/>
            <person name="Bellgard S.E."/>
            <person name="Bellgard M.I."/>
        </authorList>
    </citation>
    <scope>NUCLEOTIDE SEQUENCE</scope>
    <source>
        <tissue evidence="1">Shoot tissue taken approximately 20 cm above the soil surface</tissue>
    </source>
</reference>
<dbReference type="PANTHER" id="PTHR47851:SF8">
    <property type="entry name" value="NO APICAL MERISTEM-ASSOCIATED C-TERMINAL DOMAIN-CONTAINING PROTEIN"/>
    <property type="match status" value="1"/>
</dbReference>
<dbReference type="PANTHER" id="PTHR47851">
    <property type="entry name" value="OS06G0588700 PROTEIN-RELATED"/>
    <property type="match status" value="1"/>
</dbReference>
<sequence length="80" mass="9462">MQKNNEVANKVMQGELRKKDISECMDLVVNSGAKEGSVDHFMVGQLFVKPKHRDVFHTFKTKAGRFKWLKLWYHKEGYYK</sequence>
<proteinExistence type="predicted"/>
<dbReference type="AlphaFoldDB" id="A0A0A9C1X3"/>
<dbReference type="EMBL" id="GBRH01227606">
    <property type="protein sequence ID" value="JAD70289.1"/>
    <property type="molecule type" value="Transcribed_RNA"/>
</dbReference>
<evidence type="ECO:0000313" key="1">
    <source>
        <dbReference type="EMBL" id="JAD70289.1"/>
    </source>
</evidence>
<protein>
    <submittedName>
        <fullName evidence="1">Uncharacterized protein</fullName>
    </submittedName>
</protein>
<name>A0A0A9C1X3_ARUDO</name>
<accession>A0A0A9C1X3</accession>